<sequence>MTVSSVGIEEVRAAVDVALDELRESLRKVNQEIWSNPELAYEEHHAHDTICTFLEKQGFTVTRHAYGLDTSFEAVSGSGGRQINFNAEYDALPDIGHACGHNLIATSSIAAFLALSFALKKFGIPGRAQLLGTPAEENGGGKAVLIDAGAYKNVDISLMAHSGPKKLFPDQEPSDGIAGTLMNARKNIRCEFSGKSAHAGGNPWEGINALDALVTSYNNVAVLRQQILPEQRIHCAFMDTPKVANVIPSHTKAFWQVRSPSLKGLNSLVGKVRNCIEAGALATGCTVKIKEEELYTDVRLNDVLCERYQVHMGQYGRKVLKRHDKVLTASSDIGNVSYETPTLHTMFGIPTPDNTFPHHPTYTASAGTDEAHAEALIVGKALAMIGWDMITNEALFETAHRQWREEIERDD</sequence>
<dbReference type="InterPro" id="IPR052030">
    <property type="entry name" value="Peptidase_M20/M20A_hydrolases"/>
</dbReference>
<comment type="caution">
    <text evidence="3">The sequence shown here is derived from an EMBL/GenBank/DDBJ whole genome shotgun (WGS) entry which is preliminary data.</text>
</comment>
<dbReference type="FunFam" id="3.30.70.360:FF:000004">
    <property type="entry name" value="Peptidase M20 domain-containing protein 2"/>
    <property type="match status" value="1"/>
</dbReference>
<organism evidence="3 4">
    <name type="scientific">Penicillium daleae</name>
    <dbReference type="NCBI Taxonomy" id="63821"/>
    <lineage>
        <taxon>Eukaryota</taxon>
        <taxon>Fungi</taxon>
        <taxon>Dikarya</taxon>
        <taxon>Ascomycota</taxon>
        <taxon>Pezizomycotina</taxon>
        <taxon>Eurotiomycetes</taxon>
        <taxon>Eurotiomycetidae</taxon>
        <taxon>Eurotiales</taxon>
        <taxon>Aspergillaceae</taxon>
        <taxon>Penicillium</taxon>
    </lineage>
</organism>
<proteinExistence type="inferred from homology"/>
<comment type="similarity">
    <text evidence="1 2">Belongs to the peptidase M20A family.</text>
</comment>
<reference evidence="3" key="1">
    <citation type="submission" date="2022-12" db="EMBL/GenBank/DDBJ databases">
        <authorList>
            <person name="Petersen C."/>
        </authorList>
    </citation>
    <scope>NUCLEOTIDE SEQUENCE</scope>
    <source>
        <strain evidence="3">IBT 16125</strain>
    </source>
</reference>
<dbReference type="CDD" id="cd05672">
    <property type="entry name" value="M20_ACY1L2-like"/>
    <property type="match status" value="1"/>
</dbReference>
<dbReference type="PANTHER" id="PTHR30575">
    <property type="entry name" value="PEPTIDASE M20"/>
    <property type="match status" value="1"/>
</dbReference>
<reference evidence="3" key="2">
    <citation type="journal article" date="2023" name="IMA Fungus">
        <title>Comparative genomic study of the Penicillium genus elucidates a diverse pangenome and 15 lateral gene transfer events.</title>
        <authorList>
            <person name="Petersen C."/>
            <person name="Sorensen T."/>
            <person name="Nielsen M.R."/>
            <person name="Sondergaard T.E."/>
            <person name="Sorensen J.L."/>
            <person name="Fitzpatrick D.A."/>
            <person name="Frisvad J.C."/>
            <person name="Nielsen K.L."/>
        </authorList>
    </citation>
    <scope>NUCLEOTIDE SEQUENCE</scope>
    <source>
        <strain evidence="3">IBT 16125</strain>
    </source>
</reference>
<evidence type="ECO:0000313" key="3">
    <source>
        <dbReference type="EMBL" id="KAJ5453472.1"/>
    </source>
</evidence>
<dbReference type="InterPro" id="IPR017144">
    <property type="entry name" value="Xaa-Arg_dipeptidase"/>
</dbReference>
<dbReference type="AlphaFoldDB" id="A0AAD6C8T2"/>
<dbReference type="Proteomes" id="UP001213681">
    <property type="component" value="Unassembled WGS sequence"/>
</dbReference>
<dbReference type="EMBL" id="JAPVEA010000005">
    <property type="protein sequence ID" value="KAJ5453472.1"/>
    <property type="molecule type" value="Genomic_DNA"/>
</dbReference>
<dbReference type="Pfam" id="PF01546">
    <property type="entry name" value="Peptidase_M20"/>
    <property type="match status" value="1"/>
</dbReference>
<dbReference type="NCBIfam" id="TIGR01891">
    <property type="entry name" value="amidohydrolases"/>
    <property type="match status" value="1"/>
</dbReference>
<evidence type="ECO:0000256" key="1">
    <source>
        <dbReference type="ARBA" id="ARBA00006247"/>
    </source>
</evidence>
<keyword evidence="4" id="KW-1185">Reference proteome</keyword>
<dbReference type="GeneID" id="81598053"/>
<name>A0AAD6C8T2_9EURO</name>
<dbReference type="PIRSF" id="PIRSF037226">
    <property type="entry name" value="Amidohydrolase_ACY1L2_prd"/>
    <property type="match status" value="1"/>
</dbReference>
<dbReference type="RefSeq" id="XP_056766428.1">
    <property type="nucleotide sequence ID" value="XM_056907810.1"/>
</dbReference>
<dbReference type="InterPro" id="IPR002933">
    <property type="entry name" value="Peptidase_M20"/>
</dbReference>
<dbReference type="SUPFAM" id="SSF53187">
    <property type="entry name" value="Zn-dependent exopeptidases"/>
    <property type="match status" value="1"/>
</dbReference>
<accession>A0AAD6C8T2</accession>
<dbReference type="PANTHER" id="PTHR30575:SF8">
    <property type="entry name" value="PEPTIDASE M20 DOMAIN-CONTAINING PROTEIN 2"/>
    <property type="match status" value="1"/>
</dbReference>
<dbReference type="GO" id="GO:0016805">
    <property type="term" value="F:dipeptidase activity"/>
    <property type="evidence" value="ECO:0007669"/>
    <property type="project" value="InterPro"/>
</dbReference>
<gene>
    <name evidence="3" type="ORF">N7458_004428</name>
</gene>
<dbReference type="Gene3D" id="3.30.70.360">
    <property type="match status" value="1"/>
</dbReference>
<dbReference type="Gene3D" id="3.40.630.10">
    <property type="entry name" value="Zn peptidases"/>
    <property type="match status" value="1"/>
</dbReference>
<protein>
    <recommendedName>
        <fullName evidence="2">Peptidase M20 domain-containing protein 2</fullName>
    </recommendedName>
</protein>
<evidence type="ECO:0000256" key="2">
    <source>
        <dbReference type="PIRNR" id="PIRNR037226"/>
    </source>
</evidence>
<dbReference type="SUPFAM" id="SSF55031">
    <property type="entry name" value="Bacterial exopeptidase dimerisation domain"/>
    <property type="match status" value="1"/>
</dbReference>
<dbReference type="InterPro" id="IPR036264">
    <property type="entry name" value="Bact_exopeptidase_dim_dom"/>
</dbReference>
<dbReference type="InterPro" id="IPR017439">
    <property type="entry name" value="Amidohydrolase"/>
</dbReference>
<evidence type="ECO:0000313" key="4">
    <source>
        <dbReference type="Proteomes" id="UP001213681"/>
    </source>
</evidence>